<gene>
    <name evidence="2" type="primary">Piso0_005095</name>
    <name evidence="2" type="ORF">GNLVRS01_PISO0N07757g</name>
</gene>
<keyword evidence="1" id="KW-1133">Transmembrane helix</keyword>
<dbReference type="OrthoDB" id="4102881at2759"/>
<evidence type="ECO:0000313" key="3">
    <source>
        <dbReference type="Proteomes" id="UP000005222"/>
    </source>
</evidence>
<dbReference type="PROSITE" id="PS51257">
    <property type="entry name" value="PROKAR_LIPOPROTEIN"/>
    <property type="match status" value="1"/>
</dbReference>
<keyword evidence="3" id="KW-1185">Reference proteome</keyword>
<dbReference type="AlphaFoldDB" id="G8Y195"/>
<accession>G8Y195</accession>
<keyword evidence="1" id="KW-0812">Transmembrane</keyword>
<dbReference type="HOGENOM" id="CLU_204779_0_0_1"/>
<protein>
    <submittedName>
        <fullName evidence="2">Piso0_005095 protein</fullName>
    </submittedName>
</protein>
<name>G8Y195_PICSO</name>
<keyword evidence="1" id="KW-0472">Membrane</keyword>
<organism evidence="2 3">
    <name type="scientific">Pichia sorbitophila (strain ATCC MYA-4447 / BCRC 22081 / CBS 7064 / NBRC 10061 / NRRL Y-12695)</name>
    <name type="common">Hybrid yeast</name>
    <dbReference type="NCBI Taxonomy" id="559304"/>
    <lineage>
        <taxon>Eukaryota</taxon>
        <taxon>Fungi</taxon>
        <taxon>Dikarya</taxon>
        <taxon>Ascomycota</taxon>
        <taxon>Saccharomycotina</taxon>
        <taxon>Pichiomycetes</taxon>
        <taxon>Debaryomycetaceae</taxon>
        <taxon>Millerozyma</taxon>
    </lineage>
</organism>
<dbReference type="EMBL" id="FO082046">
    <property type="protein sequence ID" value="CCE86598.1"/>
    <property type="molecule type" value="Genomic_DNA"/>
</dbReference>
<proteinExistence type="predicted"/>
<reference evidence="2 3" key="1">
    <citation type="journal article" date="2012" name="G3 (Bethesda)">
        <title>Pichia sorbitophila, an interspecies yeast hybrid reveals early steps of genome resolution following polyploidization.</title>
        <authorList>
            <person name="Leh Louis V."/>
            <person name="Despons L."/>
            <person name="Friedrich A."/>
            <person name="Martin T."/>
            <person name="Durrens P."/>
            <person name="Casaregola S."/>
            <person name="Neuveglise C."/>
            <person name="Fairhead C."/>
            <person name="Marck C."/>
            <person name="Cruz J.A."/>
            <person name="Straub M.L."/>
            <person name="Kugler V."/>
            <person name="Sacerdot C."/>
            <person name="Uzunov Z."/>
            <person name="Thierry A."/>
            <person name="Weiss S."/>
            <person name="Bleykasten C."/>
            <person name="De Montigny J."/>
            <person name="Jacques N."/>
            <person name="Jung P."/>
            <person name="Lemaire M."/>
            <person name="Mallet S."/>
            <person name="Morel G."/>
            <person name="Richard G.F."/>
            <person name="Sarkar A."/>
            <person name="Savel G."/>
            <person name="Schacherer J."/>
            <person name="Seret M.L."/>
            <person name="Talla E."/>
            <person name="Samson G."/>
            <person name="Jubin C."/>
            <person name="Poulain J."/>
            <person name="Vacherie B."/>
            <person name="Barbe V."/>
            <person name="Pelletier E."/>
            <person name="Sherman D.J."/>
            <person name="Westhof E."/>
            <person name="Weissenbach J."/>
            <person name="Baret P.V."/>
            <person name="Wincker P."/>
            <person name="Gaillardin C."/>
            <person name="Dujon B."/>
            <person name="Souciet J.L."/>
        </authorList>
    </citation>
    <scope>NUCLEOTIDE SEQUENCE [LARGE SCALE GENOMIC DNA]</scope>
    <source>
        <strain evidence="3">ATCC MYA-4447 / BCRC 22081 / CBS 7064 / NBRC 10061 / NRRL Y-12695</strain>
    </source>
</reference>
<evidence type="ECO:0000256" key="1">
    <source>
        <dbReference type="SAM" id="Phobius"/>
    </source>
</evidence>
<sequence>MASKITSRLGNPRTALVVGALSYSCVAFYMFNNYFRKSSVRQIFVSSDSAYEDFKLMQHP</sequence>
<dbReference type="InParanoid" id="G8Y195"/>
<evidence type="ECO:0000313" key="2">
    <source>
        <dbReference type="EMBL" id="CCE86598.1"/>
    </source>
</evidence>
<dbReference type="Proteomes" id="UP000005222">
    <property type="component" value="Chromosome N"/>
</dbReference>
<feature type="transmembrane region" description="Helical" evidence="1">
    <location>
        <begin position="12"/>
        <end position="31"/>
    </location>
</feature>